<dbReference type="WBParaSite" id="sdigi.contig450.g8401.t1">
    <property type="protein sequence ID" value="sdigi.contig450.g8401.t1"/>
    <property type="gene ID" value="sdigi.contig450.g8401"/>
</dbReference>
<organism evidence="2 3">
    <name type="scientific">Setaria digitata</name>
    <dbReference type="NCBI Taxonomy" id="48799"/>
    <lineage>
        <taxon>Eukaryota</taxon>
        <taxon>Metazoa</taxon>
        <taxon>Ecdysozoa</taxon>
        <taxon>Nematoda</taxon>
        <taxon>Chromadorea</taxon>
        <taxon>Rhabditida</taxon>
        <taxon>Spirurina</taxon>
        <taxon>Spiruromorpha</taxon>
        <taxon>Filarioidea</taxon>
        <taxon>Setariidae</taxon>
        <taxon>Setaria</taxon>
    </lineage>
</organism>
<proteinExistence type="predicted"/>
<evidence type="ECO:0000259" key="1">
    <source>
        <dbReference type="Pfam" id="PF17339"/>
    </source>
</evidence>
<protein>
    <submittedName>
        <fullName evidence="3">PH-15 domain-containing protein</fullName>
    </submittedName>
</protein>
<sequence length="360" mass="41126">MRFFRHNNDYITLPDQEALFSLPFVLFGYIEKRSLTAFGWRWRKRAVVLNPSGHLIIYKYFLEGIGAGKPFLGRIIHLDAARYINARMERDICYIKIHDHARKRTELRIKGTKARLWAAKVFIHSTAVEGQYPLKVLDSKISASNICNAAVAVQESHWEEFPKDAVPSVSSEDVQGIRISEMLAVRDVDSESDSVGNVSFQNNNMIFGKNMDRKSKTFKLLGRSKSAPEFTASTRFSTAKEASRSVSLNQLDAVLLSRQNRFRRHFQSLIESRFYESSTDCSLNYSVTSIRKLRTQAGKLRMSQVYVPLNTPLIKNEVPLQQQITQRSGPSSPLSTDINYKLWEAVELGDKSETDIVCRF</sequence>
<dbReference type="Proteomes" id="UP000887581">
    <property type="component" value="Unplaced"/>
</dbReference>
<evidence type="ECO:0000313" key="2">
    <source>
        <dbReference type="Proteomes" id="UP000887581"/>
    </source>
</evidence>
<reference evidence="3" key="1">
    <citation type="submission" date="2022-11" db="UniProtKB">
        <authorList>
            <consortium name="WormBaseParasite"/>
        </authorList>
    </citation>
    <scope>IDENTIFICATION</scope>
</reference>
<name>A0A915Q1M7_9BILA</name>
<accession>A0A915Q1M7</accession>
<feature type="domain" description="PH-15" evidence="1">
    <location>
        <begin position="13"/>
        <end position="121"/>
    </location>
</feature>
<dbReference type="Pfam" id="PF17339">
    <property type="entry name" value="PH_15"/>
    <property type="match status" value="1"/>
</dbReference>
<evidence type="ECO:0000313" key="3">
    <source>
        <dbReference type="WBParaSite" id="sdigi.contig450.g8401.t1"/>
    </source>
</evidence>
<dbReference type="AlphaFoldDB" id="A0A915Q1M7"/>
<keyword evidence="2" id="KW-1185">Reference proteome</keyword>
<dbReference type="InterPro" id="IPR040443">
    <property type="entry name" value="PH_15"/>
</dbReference>